<organism evidence="2 3">
    <name type="scientific">Quercus lobata</name>
    <name type="common">Valley oak</name>
    <dbReference type="NCBI Taxonomy" id="97700"/>
    <lineage>
        <taxon>Eukaryota</taxon>
        <taxon>Viridiplantae</taxon>
        <taxon>Streptophyta</taxon>
        <taxon>Embryophyta</taxon>
        <taxon>Tracheophyta</taxon>
        <taxon>Spermatophyta</taxon>
        <taxon>Magnoliopsida</taxon>
        <taxon>eudicotyledons</taxon>
        <taxon>Gunneridae</taxon>
        <taxon>Pentapetalae</taxon>
        <taxon>rosids</taxon>
        <taxon>fabids</taxon>
        <taxon>Fagales</taxon>
        <taxon>Fagaceae</taxon>
        <taxon>Quercus</taxon>
    </lineage>
</organism>
<reference evidence="2" key="2">
    <citation type="submission" date="2021-01" db="UniProtKB">
        <authorList>
            <consortium name="EnsemblPlants"/>
        </authorList>
    </citation>
    <scope>IDENTIFICATION</scope>
</reference>
<dbReference type="EMBL" id="LRBV02000007">
    <property type="status" value="NOT_ANNOTATED_CDS"/>
    <property type="molecule type" value="Genomic_DNA"/>
</dbReference>
<dbReference type="Pfam" id="PF14392">
    <property type="entry name" value="zf-CCHC_4"/>
    <property type="match status" value="1"/>
</dbReference>
<evidence type="ECO:0000259" key="1">
    <source>
        <dbReference type="Pfam" id="PF14392"/>
    </source>
</evidence>
<feature type="domain" description="Zinc knuckle CX2CX4HX4C" evidence="1">
    <location>
        <begin position="20"/>
        <end position="67"/>
    </location>
</feature>
<dbReference type="InParanoid" id="A0A7N2M4P2"/>
<dbReference type="AlphaFoldDB" id="A0A7N2M4P2"/>
<evidence type="ECO:0000313" key="3">
    <source>
        <dbReference type="Proteomes" id="UP000594261"/>
    </source>
</evidence>
<dbReference type="Gramene" id="QL07p022353:mrna">
    <property type="protein sequence ID" value="QL07p022353:mrna"/>
    <property type="gene ID" value="QL07p022353"/>
</dbReference>
<dbReference type="EnsemblPlants" id="QL07p022353:mrna">
    <property type="protein sequence ID" value="QL07p022353:mrna"/>
    <property type="gene ID" value="QL07p022353"/>
</dbReference>
<sequence>MDTDISEMEGGNFFRVRVIVDITIPLCRGRKLSLENRETEWVSFKYERLPIICYWCGCMEHVDRDCDRWIKSEGLLSLEDREYGPWIRASPYVVPRKSVIKVLGFFEARKKQIEKRVTTATRLEPLESPMDETPANHEMERESMNVGDGVNARNGKNPEWKKPIIIHPMGIPDRKNHPWRFEQVWLEDEGCHEIVHFAWRSDGGNSPMNKGRNVEIVHQLKHEIQRLLLVDEKLWQLRSKSHWIKSGDKNTSFFHNRASQRYRRNTIHGLLNARGEMCCGDEKVAELMVEYYTDLFTSSQPSEIDMVLHHIPRKVTDEMNDFLGRDFNKEEVDIALSQMAPLKAPRPNGLPPIFFQHYWGEIGGDVAEVVCSSLNSGHIPAEINHTYITLVPRVKSQD</sequence>
<proteinExistence type="predicted"/>
<reference evidence="2 3" key="1">
    <citation type="journal article" date="2016" name="G3 (Bethesda)">
        <title>First Draft Assembly and Annotation of the Genome of a California Endemic Oak Quercus lobata Nee (Fagaceae).</title>
        <authorList>
            <person name="Sork V.L."/>
            <person name="Fitz-Gibbon S.T."/>
            <person name="Puiu D."/>
            <person name="Crepeau M."/>
            <person name="Gugger P.F."/>
            <person name="Sherman R."/>
            <person name="Stevens K."/>
            <person name="Langley C.H."/>
            <person name="Pellegrini M."/>
            <person name="Salzberg S.L."/>
        </authorList>
    </citation>
    <scope>NUCLEOTIDE SEQUENCE [LARGE SCALE GENOMIC DNA]</scope>
    <source>
        <strain evidence="2 3">cv. SW786</strain>
    </source>
</reference>
<dbReference type="OMA" id="ENRETEW"/>
<evidence type="ECO:0000313" key="2">
    <source>
        <dbReference type="EnsemblPlants" id="QL07p022353:mrna"/>
    </source>
</evidence>
<dbReference type="Proteomes" id="UP000594261">
    <property type="component" value="Chromosome 7"/>
</dbReference>
<name>A0A7N2M4P2_QUELO</name>
<accession>A0A7N2M4P2</accession>
<dbReference type="InterPro" id="IPR025836">
    <property type="entry name" value="Zn_knuckle_CX2CX4HX4C"/>
</dbReference>
<protein>
    <recommendedName>
        <fullName evidence="1">Zinc knuckle CX2CX4HX4C domain-containing protein</fullName>
    </recommendedName>
</protein>
<keyword evidence="3" id="KW-1185">Reference proteome</keyword>